<dbReference type="PATRIC" id="fig|1129794.4.peg.328"/>
<accession>M4RIN9</accession>
<sequence>MIDTVVDNDAIGRLPAKIAELCSRAEHHVYVIVTSTVAAQQCVLMKKNGHKTFVFSLLGPVQGLSCRTLDWLWLFH</sequence>
<dbReference type="HOGENOM" id="CLU_2651168_0_0_6"/>
<dbReference type="KEGG" id="gps:C427_0333"/>
<gene>
    <name evidence="1" type="ORF">C427_0333</name>
</gene>
<protein>
    <submittedName>
        <fullName evidence="1">Uncharacterized protein</fullName>
    </submittedName>
</protein>
<evidence type="ECO:0000313" key="1">
    <source>
        <dbReference type="EMBL" id="AGH42443.1"/>
    </source>
</evidence>
<dbReference type="STRING" id="1129794.C427_0333"/>
<evidence type="ECO:0000313" key="2">
    <source>
        <dbReference type="Proteomes" id="UP000011864"/>
    </source>
</evidence>
<dbReference type="Proteomes" id="UP000011864">
    <property type="component" value="Chromosome"/>
</dbReference>
<name>M4RIN9_9ALTE</name>
<proteinExistence type="predicted"/>
<organism evidence="1 2">
    <name type="scientific">Paraglaciecola psychrophila 170</name>
    <dbReference type="NCBI Taxonomy" id="1129794"/>
    <lineage>
        <taxon>Bacteria</taxon>
        <taxon>Pseudomonadati</taxon>
        <taxon>Pseudomonadota</taxon>
        <taxon>Gammaproteobacteria</taxon>
        <taxon>Alteromonadales</taxon>
        <taxon>Alteromonadaceae</taxon>
        <taxon>Paraglaciecola</taxon>
    </lineage>
</organism>
<dbReference type="EMBL" id="CP003837">
    <property type="protein sequence ID" value="AGH42443.1"/>
    <property type="molecule type" value="Genomic_DNA"/>
</dbReference>
<reference evidence="1 2" key="1">
    <citation type="journal article" date="2013" name="Genome Announc.">
        <title>Complete Genome Sequence of Glaciecola psychrophila Strain 170T.</title>
        <authorList>
            <person name="Yin J."/>
            <person name="Chen J."/>
            <person name="Liu G."/>
            <person name="Yu Y."/>
            <person name="Song L."/>
            <person name="Wang X."/>
            <person name="Qu X."/>
        </authorList>
    </citation>
    <scope>NUCLEOTIDE SEQUENCE [LARGE SCALE GENOMIC DNA]</scope>
    <source>
        <strain evidence="1 2">170</strain>
    </source>
</reference>
<dbReference type="AlphaFoldDB" id="M4RIN9"/>
<keyword evidence="2" id="KW-1185">Reference proteome</keyword>